<dbReference type="GO" id="GO:0016787">
    <property type="term" value="F:hydrolase activity"/>
    <property type="evidence" value="ECO:0007669"/>
    <property type="project" value="UniProtKB-KW"/>
</dbReference>
<dbReference type="OrthoDB" id="9802050at2"/>
<reference evidence="2" key="1">
    <citation type="journal article" date="2006" name="Proc. Natl. Acad. Sci. U.S.A.">
        <title>The complete genome of Rhodococcus sp. RHA1 provides insights into a catabolic powerhouse.</title>
        <authorList>
            <person name="McLeod M.P."/>
            <person name="Warren R.L."/>
            <person name="Hsiao W.W.L."/>
            <person name="Araki N."/>
            <person name="Myhre M."/>
            <person name="Fernandes C."/>
            <person name="Miyazawa D."/>
            <person name="Wong W."/>
            <person name="Lillquist A.L."/>
            <person name="Wang D."/>
            <person name="Dosanjh M."/>
            <person name="Hara H."/>
            <person name="Petrescu A."/>
            <person name="Morin R.D."/>
            <person name="Yang G."/>
            <person name="Stott J.M."/>
            <person name="Schein J.E."/>
            <person name="Shin H."/>
            <person name="Smailus D."/>
            <person name="Siddiqui A.S."/>
            <person name="Marra M.A."/>
            <person name="Jones S.J.M."/>
            <person name="Holt R."/>
            <person name="Brinkman F.S.L."/>
            <person name="Miyauchi K."/>
            <person name="Fukuda M."/>
            <person name="Davies J.E."/>
            <person name="Mohn W.W."/>
            <person name="Eltis L.D."/>
        </authorList>
    </citation>
    <scope>NUCLEOTIDE SEQUENCE [LARGE SCALE GENOMIC DNA]</scope>
    <source>
        <strain evidence="2">RHA1</strain>
    </source>
</reference>
<name>Q0RY90_RHOJR</name>
<dbReference type="EMBL" id="CP000432">
    <property type="protein sequence ID" value="ABG99746.1"/>
    <property type="molecule type" value="Genomic_DNA"/>
</dbReference>
<dbReference type="KEGG" id="rha:RHA1_ro08702"/>
<dbReference type="PATRIC" id="fig|101510.16.peg.8041"/>
<organism evidence="1 2">
    <name type="scientific">Rhodococcus jostii (strain RHA1)</name>
    <dbReference type="NCBI Taxonomy" id="101510"/>
    <lineage>
        <taxon>Bacteria</taxon>
        <taxon>Bacillati</taxon>
        <taxon>Actinomycetota</taxon>
        <taxon>Actinomycetes</taxon>
        <taxon>Mycobacteriales</taxon>
        <taxon>Nocardiaceae</taxon>
        <taxon>Rhodococcus</taxon>
    </lineage>
</organism>
<dbReference type="HOGENOM" id="CLU_061383_0_0_11"/>
<dbReference type="Proteomes" id="UP000008710">
    <property type="component" value="Plasmid pRHL1"/>
</dbReference>
<geneLocation type="plasmid" evidence="1 2">
    <name>pRHL1</name>
</geneLocation>
<keyword evidence="1" id="KW-0378">Hydrolase</keyword>
<dbReference type="InterPro" id="IPR007709">
    <property type="entry name" value="N-FG_amidohydro"/>
</dbReference>
<proteinExistence type="predicted"/>
<dbReference type="RefSeq" id="WP_011599428.1">
    <property type="nucleotide sequence ID" value="NC_008269.1"/>
</dbReference>
<gene>
    <name evidence="1" type="ordered locus">RHA1_ro08702</name>
</gene>
<sequence length="269" mass="29359">MTSCHIQAGHADSPVILHVPHASRSIPDTVRAGILLSNDELQLELDESTDTATDHIAIRAAELLASGRPRPWLAINQISRLVIDPERFPGDDEPMNAVGRGAVYTRTCNRALLRLEPAADAQRLMDSYYQPYTAALTGLVDDRIATTGAAVIIDVHSYPRHPSRFENPNKPRPALCLGTDDFHTPGWLREQALDAFAPLGDIATNTPYTGCYVPLNRYQHDPRVTAVMIELRRDQYLATPSAANPAKVDALASMLATLVAHCTPKVAAD</sequence>
<evidence type="ECO:0000313" key="1">
    <source>
        <dbReference type="EMBL" id="ABG99746.1"/>
    </source>
</evidence>
<protein>
    <submittedName>
        <fullName evidence="1">Possible N-formylglutamate aminohydrolase</fullName>
    </submittedName>
</protein>
<evidence type="ECO:0000313" key="2">
    <source>
        <dbReference type="Proteomes" id="UP000008710"/>
    </source>
</evidence>
<keyword evidence="1" id="KW-0614">Plasmid</keyword>
<dbReference type="AlphaFoldDB" id="Q0RY90"/>
<dbReference type="Gene3D" id="3.40.630.40">
    <property type="entry name" value="Zn-dependent exopeptidases"/>
    <property type="match status" value="1"/>
</dbReference>
<dbReference type="SUPFAM" id="SSF53187">
    <property type="entry name" value="Zn-dependent exopeptidases"/>
    <property type="match status" value="1"/>
</dbReference>
<accession>Q0RY90</accession>
<dbReference type="Pfam" id="PF05013">
    <property type="entry name" value="FGase"/>
    <property type="match status" value="1"/>
</dbReference>